<keyword evidence="2" id="KW-1133">Transmembrane helix</keyword>
<feature type="transmembrane region" description="Helical" evidence="2">
    <location>
        <begin position="84"/>
        <end position="107"/>
    </location>
</feature>
<feature type="transmembrane region" description="Helical" evidence="2">
    <location>
        <begin position="196"/>
        <end position="221"/>
    </location>
</feature>
<dbReference type="EMBL" id="PVUE01000022">
    <property type="protein sequence ID" value="PRZ35202.1"/>
    <property type="molecule type" value="Genomic_DNA"/>
</dbReference>
<evidence type="ECO:0000313" key="3">
    <source>
        <dbReference type="EMBL" id="PRZ35202.1"/>
    </source>
</evidence>
<accession>A0A2T0ZFR9</accession>
<dbReference type="OrthoDB" id="3742900at2"/>
<protein>
    <submittedName>
        <fullName evidence="3">Uncharacterized protein</fullName>
    </submittedName>
</protein>
<feature type="transmembrane region" description="Helical" evidence="2">
    <location>
        <begin position="300"/>
        <end position="321"/>
    </location>
</feature>
<evidence type="ECO:0000256" key="2">
    <source>
        <dbReference type="SAM" id="Phobius"/>
    </source>
</evidence>
<feature type="transmembrane region" description="Helical" evidence="2">
    <location>
        <begin position="119"/>
        <end position="143"/>
    </location>
</feature>
<proteinExistence type="predicted"/>
<comment type="caution">
    <text evidence="3">The sequence shown here is derived from an EMBL/GenBank/DDBJ whole genome shotgun (WGS) entry which is preliminary data.</text>
</comment>
<dbReference type="InterPro" id="IPR045931">
    <property type="entry name" value="DUF6350"/>
</dbReference>
<gene>
    <name evidence="3" type="ORF">CLV47_12222</name>
</gene>
<sequence length="503" mass="51163">MSAPTKELTKAGEQETRTPSRAFNNGRAVLWSALSALGVVLAGLTMMIALALVAWSLDHPAGATTYSAAIVGVQSWLLANGGGLSFGGGALSLPPLAVTALIGYLFYRSGRSLARRCDIGTYLGILEALIAVGLTYVTTAFVLTAVGTTSAVTIGLLKLGLVSGALSVLPTALGMLAESGLGQQLLGRLPGPSHAYLRGALAGVLALIGMSALLFIASLIINFSAASAMIAALGPSGTSGLTIAVVAMLFLPNALLCIAAFSLGAGFSVGAGTHVGLLSVHLGPLPAFPLFAVMPDHPSALTWSSLIAPIAAAVVAALVFVRHLEPDERSVARLAGGVGAMALTIGLMLSAFALLGSGGIGADRLASLGASPLRLFLFGVVGMAVLMAITTYTVNLKGVVAIVAERLEKRRTKDQIVEDAEPDDADEPETDESGTDDPDPADAADETDTADEDTKDAPETDGDASEAIAPDEVPEAVDQCDTGRIDTAAIAAQLVQDRQRKAS</sequence>
<organism evidence="3 4">
    <name type="scientific">Antricoccus suffuscus</name>
    <dbReference type="NCBI Taxonomy" id="1629062"/>
    <lineage>
        <taxon>Bacteria</taxon>
        <taxon>Bacillati</taxon>
        <taxon>Actinomycetota</taxon>
        <taxon>Actinomycetes</taxon>
        <taxon>Geodermatophilales</taxon>
        <taxon>Antricoccaceae</taxon>
        <taxon>Antricoccus</taxon>
    </lineage>
</organism>
<evidence type="ECO:0000313" key="4">
    <source>
        <dbReference type="Proteomes" id="UP000237752"/>
    </source>
</evidence>
<feature type="transmembrane region" description="Helical" evidence="2">
    <location>
        <begin position="29"/>
        <end position="57"/>
    </location>
</feature>
<dbReference type="RefSeq" id="WP_106350730.1">
    <property type="nucleotide sequence ID" value="NZ_PVUE01000022.1"/>
</dbReference>
<dbReference type="AlphaFoldDB" id="A0A2T0ZFR9"/>
<feature type="transmembrane region" description="Helical" evidence="2">
    <location>
        <begin position="375"/>
        <end position="403"/>
    </location>
</feature>
<dbReference type="Pfam" id="PF19877">
    <property type="entry name" value="DUF6350"/>
    <property type="match status" value="1"/>
</dbReference>
<reference evidence="3 4" key="1">
    <citation type="submission" date="2018-03" db="EMBL/GenBank/DDBJ databases">
        <title>Genomic Encyclopedia of Archaeal and Bacterial Type Strains, Phase II (KMG-II): from individual species to whole genera.</title>
        <authorList>
            <person name="Goeker M."/>
        </authorList>
    </citation>
    <scope>NUCLEOTIDE SEQUENCE [LARGE SCALE GENOMIC DNA]</scope>
    <source>
        <strain evidence="3 4">DSM 100065</strain>
    </source>
</reference>
<feature type="transmembrane region" description="Helical" evidence="2">
    <location>
        <begin position="333"/>
        <end position="355"/>
    </location>
</feature>
<name>A0A2T0ZFR9_9ACTN</name>
<keyword evidence="2" id="KW-0812">Transmembrane</keyword>
<feature type="transmembrane region" description="Helical" evidence="2">
    <location>
        <begin position="155"/>
        <end position="176"/>
    </location>
</feature>
<feature type="compositionally biased region" description="Acidic residues" evidence="1">
    <location>
        <begin position="417"/>
        <end position="464"/>
    </location>
</feature>
<evidence type="ECO:0000256" key="1">
    <source>
        <dbReference type="SAM" id="MobiDB-lite"/>
    </source>
</evidence>
<keyword evidence="4" id="KW-1185">Reference proteome</keyword>
<keyword evidence="2" id="KW-0472">Membrane</keyword>
<dbReference type="Proteomes" id="UP000237752">
    <property type="component" value="Unassembled WGS sequence"/>
</dbReference>
<feature type="region of interest" description="Disordered" evidence="1">
    <location>
        <begin position="413"/>
        <end position="475"/>
    </location>
</feature>